<evidence type="ECO:0000256" key="1">
    <source>
        <dbReference type="SAM" id="MobiDB-lite"/>
    </source>
</evidence>
<organism evidence="2 3">
    <name type="scientific">Diatrype stigma</name>
    <dbReference type="NCBI Taxonomy" id="117547"/>
    <lineage>
        <taxon>Eukaryota</taxon>
        <taxon>Fungi</taxon>
        <taxon>Dikarya</taxon>
        <taxon>Ascomycota</taxon>
        <taxon>Pezizomycotina</taxon>
        <taxon>Sordariomycetes</taxon>
        <taxon>Xylariomycetidae</taxon>
        <taxon>Xylariales</taxon>
        <taxon>Diatrypaceae</taxon>
        <taxon>Diatrype</taxon>
    </lineage>
</organism>
<dbReference type="AlphaFoldDB" id="A0AAN9YPQ1"/>
<name>A0AAN9YPQ1_9PEZI</name>
<protein>
    <submittedName>
        <fullName evidence="2">Uncharacterized protein</fullName>
    </submittedName>
</protein>
<evidence type="ECO:0000313" key="3">
    <source>
        <dbReference type="Proteomes" id="UP001320420"/>
    </source>
</evidence>
<gene>
    <name evidence="2" type="ORF">SLS62_005539</name>
</gene>
<keyword evidence="3" id="KW-1185">Reference proteome</keyword>
<dbReference type="Proteomes" id="UP001320420">
    <property type="component" value="Unassembled WGS sequence"/>
</dbReference>
<feature type="compositionally biased region" description="Polar residues" evidence="1">
    <location>
        <begin position="229"/>
        <end position="241"/>
    </location>
</feature>
<reference evidence="2 3" key="1">
    <citation type="submission" date="2024-02" db="EMBL/GenBank/DDBJ databases">
        <title>De novo assembly and annotation of 12 fungi associated with fruit tree decline syndrome in Ontario, Canada.</title>
        <authorList>
            <person name="Sulman M."/>
            <person name="Ellouze W."/>
            <person name="Ilyukhin E."/>
        </authorList>
    </citation>
    <scope>NUCLEOTIDE SEQUENCE [LARGE SCALE GENOMIC DNA]</scope>
    <source>
        <strain evidence="2 3">M11/M66-122</strain>
    </source>
</reference>
<sequence length="321" mass="36720">MVTLTVRRSKTSGLAFKISSTASILDSQLEAHIDDWNEIVARRYHQISNPMSDDPGLQETLINCCLHFRKKPISSDDDMYAPNVSLWSAIVSRFNEIVGGHILDDWESARKAVVSICEPRYRMLHARKLAIPNNGLEKAIDKWNGLLKRRQLNHALEMAQTMLWPVFQEKIKAATERRIEEAIHRTNVAYIPRNLEEQQNLIARLGQICKDSIKADREKIVHQLEETPRSSNSAQYQQLGTTRKRKSQEDRGAMAGSEWDASRNSDDMGLLSKKRKHTVKKLAASFPKTNKRKKNTHRPSIEQHLLDLGKTMQSIEAHLAQ</sequence>
<comment type="caution">
    <text evidence="2">The sequence shown here is derived from an EMBL/GenBank/DDBJ whole genome shotgun (WGS) entry which is preliminary data.</text>
</comment>
<dbReference type="EMBL" id="JAKJXP020000037">
    <property type="protein sequence ID" value="KAK7752571.1"/>
    <property type="molecule type" value="Genomic_DNA"/>
</dbReference>
<proteinExistence type="predicted"/>
<feature type="region of interest" description="Disordered" evidence="1">
    <location>
        <begin position="223"/>
        <end position="309"/>
    </location>
</feature>
<evidence type="ECO:0000313" key="2">
    <source>
        <dbReference type="EMBL" id="KAK7752571.1"/>
    </source>
</evidence>
<accession>A0AAN9YPQ1</accession>